<accession>A0A521FLU9</accession>
<reference evidence="1 2" key="1">
    <citation type="submission" date="2017-05" db="EMBL/GenBank/DDBJ databases">
        <authorList>
            <person name="Varghese N."/>
            <person name="Submissions S."/>
        </authorList>
    </citation>
    <scope>NUCLEOTIDE SEQUENCE [LARGE SCALE GENOMIC DNA]</scope>
    <source>
        <strain evidence="1 2">DSM 29371</strain>
    </source>
</reference>
<organism evidence="1 2">
    <name type="scientific">Chryseobacterium rhizoplanae</name>
    <dbReference type="NCBI Taxonomy" id="1609531"/>
    <lineage>
        <taxon>Bacteria</taxon>
        <taxon>Pseudomonadati</taxon>
        <taxon>Bacteroidota</taxon>
        <taxon>Flavobacteriia</taxon>
        <taxon>Flavobacteriales</taxon>
        <taxon>Weeksellaceae</taxon>
        <taxon>Chryseobacterium group</taxon>
        <taxon>Chryseobacterium</taxon>
    </lineage>
</organism>
<dbReference type="RefSeq" id="WP_142719942.1">
    <property type="nucleotide sequence ID" value="NZ_FXTC01000020.1"/>
</dbReference>
<gene>
    <name evidence="1" type="ORF">SAMN06265171_1202</name>
</gene>
<protein>
    <recommendedName>
        <fullName evidence="3">RiboL-PSP-HEPN domain-containing protein</fullName>
    </recommendedName>
</protein>
<name>A0A521FLU9_9FLAO</name>
<dbReference type="EMBL" id="FXTC01000020">
    <property type="protein sequence ID" value="SMO97119.1"/>
    <property type="molecule type" value="Genomic_DNA"/>
</dbReference>
<dbReference type="Proteomes" id="UP000316916">
    <property type="component" value="Unassembled WGS sequence"/>
</dbReference>
<proteinExistence type="predicted"/>
<evidence type="ECO:0008006" key="3">
    <source>
        <dbReference type="Google" id="ProtNLM"/>
    </source>
</evidence>
<evidence type="ECO:0000313" key="2">
    <source>
        <dbReference type="Proteomes" id="UP000316916"/>
    </source>
</evidence>
<keyword evidence="2" id="KW-1185">Reference proteome</keyword>
<dbReference type="AlphaFoldDB" id="A0A521FLU9"/>
<sequence length="236" mass="27222">MKELNEKIQLAIKLLGLVTENTSYSDKEDIRSITIDSIAETLQSFYISLLLSKELHNIEYINSKISPQFKESDLDDIQFNFEGLVKDALFTKFFICIESNLRSIARHFEAAKGNIEKTSIKATFENLFDVNKTDFFTSIKSNDKDVILFFFYLRNTMHNFGIHSDSNPNQIIQIEDTSSVIDRSKVTLELIQNQTNNIIYKDLLLLFEQVIKIIIRLNSLIPSTEKIKHPLADFGL</sequence>
<evidence type="ECO:0000313" key="1">
    <source>
        <dbReference type="EMBL" id="SMO97119.1"/>
    </source>
</evidence>